<accession>A0AAD8LFN9</accession>
<comment type="caution">
    <text evidence="2">The sequence shown here is derived from an EMBL/GenBank/DDBJ whole genome shotgun (WGS) entry which is preliminary data.</text>
</comment>
<feature type="region of interest" description="Disordered" evidence="1">
    <location>
        <begin position="1"/>
        <end position="77"/>
    </location>
</feature>
<feature type="compositionally biased region" description="Polar residues" evidence="1">
    <location>
        <begin position="311"/>
        <end position="322"/>
    </location>
</feature>
<organism evidence="2 3">
    <name type="scientific">Tagetes erecta</name>
    <name type="common">African marigold</name>
    <dbReference type="NCBI Taxonomy" id="13708"/>
    <lineage>
        <taxon>Eukaryota</taxon>
        <taxon>Viridiplantae</taxon>
        <taxon>Streptophyta</taxon>
        <taxon>Embryophyta</taxon>
        <taxon>Tracheophyta</taxon>
        <taxon>Spermatophyta</taxon>
        <taxon>Magnoliopsida</taxon>
        <taxon>eudicotyledons</taxon>
        <taxon>Gunneridae</taxon>
        <taxon>Pentapetalae</taxon>
        <taxon>asterids</taxon>
        <taxon>campanulids</taxon>
        <taxon>Asterales</taxon>
        <taxon>Asteraceae</taxon>
        <taxon>Asteroideae</taxon>
        <taxon>Heliantheae alliance</taxon>
        <taxon>Tageteae</taxon>
        <taxon>Tagetes</taxon>
    </lineage>
</organism>
<keyword evidence="3" id="KW-1185">Reference proteome</keyword>
<feature type="compositionally biased region" description="Basic residues" evidence="1">
    <location>
        <begin position="136"/>
        <end position="151"/>
    </location>
</feature>
<dbReference type="CDD" id="cd00167">
    <property type="entry name" value="SANT"/>
    <property type="match status" value="1"/>
</dbReference>
<proteinExistence type="predicted"/>
<feature type="compositionally biased region" description="Basic residues" evidence="1">
    <location>
        <begin position="323"/>
        <end position="332"/>
    </location>
</feature>
<dbReference type="Proteomes" id="UP001229421">
    <property type="component" value="Unassembled WGS sequence"/>
</dbReference>
<name>A0AAD8LFN9_TARER</name>
<evidence type="ECO:0008006" key="4">
    <source>
        <dbReference type="Google" id="ProtNLM"/>
    </source>
</evidence>
<dbReference type="PANTHER" id="PTHR14000:SF17">
    <property type="entry name" value="MYB-LIKE DOMAIN-CONTAINING PROTEIN"/>
    <property type="match status" value="1"/>
</dbReference>
<feature type="region of interest" description="Disordered" evidence="1">
    <location>
        <begin position="311"/>
        <end position="332"/>
    </location>
</feature>
<evidence type="ECO:0000256" key="1">
    <source>
        <dbReference type="SAM" id="MobiDB-lite"/>
    </source>
</evidence>
<reference evidence="2" key="1">
    <citation type="journal article" date="2023" name="bioRxiv">
        <title>Improved chromosome-level genome assembly for marigold (Tagetes erecta).</title>
        <authorList>
            <person name="Jiang F."/>
            <person name="Yuan L."/>
            <person name="Wang S."/>
            <person name="Wang H."/>
            <person name="Xu D."/>
            <person name="Wang A."/>
            <person name="Fan W."/>
        </authorList>
    </citation>
    <scope>NUCLEOTIDE SEQUENCE</scope>
    <source>
        <strain evidence="2">WSJ</strain>
        <tissue evidence="2">Leaf</tissue>
    </source>
</reference>
<dbReference type="InterPro" id="IPR009057">
    <property type="entry name" value="Homeodomain-like_sf"/>
</dbReference>
<gene>
    <name evidence="2" type="ORF">QVD17_06476</name>
</gene>
<dbReference type="SUPFAM" id="SSF46689">
    <property type="entry name" value="Homeodomain-like"/>
    <property type="match status" value="1"/>
</dbReference>
<feature type="compositionally biased region" description="Basic and acidic residues" evidence="1">
    <location>
        <begin position="1"/>
        <end position="11"/>
    </location>
</feature>
<feature type="region of interest" description="Disordered" evidence="1">
    <location>
        <begin position="441"/>
        <end position="462"/>
    </location>
</feature>
<dbReference type="EMBL" id="JAUHHV010000001">
    <property type="protein sequence ID" value="KAK1440647.1"/>
    <property type="molecule type" value="Genomic_DNA"/>
</dbReference>
<sequence length="512" mass="58186">MPHKTSSKDHTTPPLILRRSPRFVQIVLTNSDDPKTPNPDPPRRTRSHFSPTPVSFTRKNNRRSNSKERSQKLDSCSNSRKITVYSKRLNRCEDECNEETLPRCSDRGNRKVVKRVTRSSCSRDLDNTSQGDSISKRVKGKSQKSKVKHSKKNSDHSAARIDTLAYDDDDKISEQVLSVVQVLDEELLKKDGDEVKNRVAINTAVVVPEGPVNVRDVNMMQKNIGVKRTRDQFENGMGITQGWTKDQEFALERAYFEAKPTPHFWKKVSKMVPGKSAQECFDKIHGSHLTPPQPRTRCRARVSNLQNPSFSASKLLNSTSPNKRPKYRKQKSHIIQRNVRHMLQNQYKVGQDCESDMFSLLEPTFNPSVNLNLMLTTPVRTQETDDVLKRSSTVRKSVSRYNSSYGSTLVSPPVLKQVKNKALHEKYIDLLNCREANRKAASAKSEKLDKSKVKKQESSAERKDAIKAAKNALVFGAKDAIDEFQHQQSAALNNLFDYESGDDVDEDNDQVF</sequence>
<dbReference type="AlphaFoldDB" id="A0AAD8LFN9"/>
<evidence type="ECO:0000313" key="3">
    <source>
        <dbReference type="Proteomes" id="UP001229421"/>
    </source>
</evidence>
<evidence type="ECO:0000313" key="2">
    <source>
        <dbReference type="EMBL" id="KAK1440647.1"/>
    </source>
</evidence>
<protein>
    <recommendedName>
        <fullName evidence="4">Myb-like domain-containing protein</fullName>
    </recommendedName>
</protein>
<dbReference type="Gene3D" id="1.10.10.60">
    <property type="entry name" value="Homeodomain-like"/>
    <property type="match status" value="1"/>
</dbReference>
<dbReference type="PANTHER" id="PTHR14000">
    <property type="entry name" value="FINGER CCCH DOMAIN PROTEIN, PUTATIVE (DUF3755)-RELATED"/>
    <property type="match status" value="1"/>
</dbReference>
<dbReference type="InterPro" id="IPR001005">
    <property type="entry name" value="SANT/Myb"/>
</dbReference>
<feature type="compositionally biased region" description="Polar residues" evidence="1">
    <location>
        <begin position="48"/>
        <end position="57"/>
    </location>
</feature>
<feature type="region of interest" description="Disordered" evidence="1">
    <location>
        <begin position="115"/>
        <end position="156"/>
    </location>
</feature>
<feature type="compositionally biased region" description="Basic and acidic residues" evidence="1">
    <location>
        <begin position="444"/>
        <end position="462"/>
    </location>
</feature>